<comment type="caution">
    <text evidence="7">The sequence shown here is derived from an EMBL/GenBank/DDBJ whole genome shotgun (WGS) entry which is preliminary data.</text>
</comment>
<feature type="domain" description="AIG1-type G" evidence="6">
    <location>
        <begin position="116"/>
        <end position="317"/>
    </location>
</feature>
<dbReference type="Pfam" id="PF04548">
    <property type="entry name" value="AIG1"/>
    <property type="match status" value="3"/>
</dbReference>
<dbReference type="GO" id="GO:0005525">
    <property type="term" value="F:GTP binding"/>
    <property type="evidence" value="ECO:0007669"/>
    <property type="project" value="UniProtKB-KW"/>
</dbReference>
<sequence length="716" mass="83006">MVLFTCGDWLKDRTIKQHIETEGKALQWLVDKCSNRYHVFKNRNRDDDTEVRQLLEKIEEMVAGNSGGYYDVERSVRQAMREKKKIVEEKAKKRMIEVEKQREELRTLVQEMQVQLIEVRVFLLGSQNSGKSATGNTILGSEEFDVMRGTSKSVVKHGQVNGTVVSVVDTPGWWRHYFIKDSPELIKQEVQCSVFLCPPGPHVFLLVIDTDVLFTERQRRAVEEHLQLLGGQVWRHTMVLFTKADWLGTTSIEQYIEGEGQALQELVEKCGNRYHALTNKNRGEQSTEVKELLQKIEEMVAGNRECHYEVDETILRTIEQKRKEVGEKAKQRLKRMKEQKERLQTGLRGLNHHLPEVRLVLLGQEGAGKNVAGGTLLGREVFPTCETTQCEKRHREVAGRQVMVVNTPGWRSNHTECTMERDTEIMRSMSLCPPGPHALLLVIPADTAYTERHWRALQDHISCLGENVWRHTIVLFSYGERLRDTTIEEHIEREGCFLQRLVDKCGNRYHVFNNKDRGDGTQVKQLLEKVEEMVAENDGQHFCPDMSQVEKIMEEKFKGREAEEMRLRFEEEWRRREDELMKQVIKPLMEKFRKSLMELEKEINSGPPVELKSRHVFTSSTLLSSQKKTENEWMRRNEHIKKRLRERMEELSKEAERIKPLIQRSGSYDYGLPNLSGGQFSGDSEEQGRWGPKASFMSSTALSEVDSGVHSHSHPS</sequence>
<gene>
    <name evidence="7" type="ORF">MATL_G00032870</name>
</gene>
<dbReference type="SUPFAM" id="SSF52540">
    <property type="entry name" value="P-loop containing nucleoside triphosphate hydrolases"/>
    <property type="match status" value="2"/>
</dbReference>
<dbReference type="InterPro" id="IPR027417">
    <property type="entry name" value="P-loop_NTPase"/>
</dbReference>
<evidence type="ECO:0000256" key="2">
    <source>
        <dbReference type="ARBA" id="ARBA00022741"/>
    </source>
</evidence>
<keyword evidence="8" id="KW-1185">Reference proteome</keyword>
<evidence type="ECO:0000259" key="6">
    <source>
        <dbReference type="PROSITE" id="PS51720"/>
    </source>
</evidence>
<keyword evidence="2" id="KW-0547">Nucleotide-binding</keyword>
<dbReference type="PROSITE" id="PS51720">
    <property type="entry name" value="G_AIG1"/>
    <property type="match status" value="2"/>
</dbReference>
<feature type="domain" description="AIG1-type G" evidence="6">
    <location>
        <begin position="354"/>
        <end position="551"/>
    </location>
</feature>
<dbReference type="PANTHER" id="PTHR10903:SF107">
    <property type="entry name" value="GTPASE IMAP FAMILY MEMBER 4-LIKE-RELATED"/>
    <property type="match status" value="1"/>
</dbReference>
<reference evidence="7" key="1">
    <citation type="submission" date="2021-01" db="EMBL/GenBank/DDBJ databases">
        <authorList>
            <person name="Zahm M."/>
            <person name="Roques C."/>
            <person name="Cabau C."/>
            <person name="Klopp C."/>
            <person name="Donnadieu C."/>
            <person name="Jouanno E."/>
            <person name="Lampietro C."/>
            <person name="Louis A."/>
            <person name="Herpin A."/>
            <person name="Echchiki A."/>
            <person name="Berthelot C."/>
            <person name="Parey E."/>
            <person name="Roest-Crollius H."/>
            <person name="Braasch I."/>
            <person name="Postlethwait J."/>
            <person name="Bobe J."/>
            <person name="Montfort J."/>
            <person name="Bouchez O."/>
            <person name="Begum T."/>
            <person name="Mejri S."/>
            <person name="Adams A."/>
            <person name="Chen W.-J."/>
            <person name="Guiguen Y."/>
        </authorList>
    </citation>
    <scope>NUCLEOTIDE SEQUENCE</scope>
    <source>
        <strain evidence="7">YG-15Mar2019-1</strain>
        <tissue evidence="7">Brain</tissue>
    </source>
</reference>
<evidence type="ECO:0000313" key="8">
    <source>
        <dbReference type="Proteomes" id="UP001046870"/>
    </source>
</evidence>
<keyword evidence="4" id="KW-0175">Coiled coil</keyword>
<dbReference type="Gene3D" id="3.40.50.300">
    <property type="entry name" value="P-loop containing nucleotide triphosphate hydrolases"/>
    <property type="match status" value="3"/>
</dbReference>
<dbReference type="InterPro" id="IPR006703">
    <property type="entry name" value="G_AIG1"/>
</dbReference>
<evidence type="ECO:0000256" key="3">
    <source>
        <dbReference type="ARBA" id="ARBA00023134"/>
    </source>
</evidence>
<accession>A0A9D3QDE6</accession>
<keyword evidence="3" id="KW-0342">GTP-binding</keyword>
<dbReference type="Proteomes" id="UP001046870">
    <property type="component" value="Chromosome 2"/>
</dbReference>
<organism evidence="7 8">
    <name type="scientific">Megalops atlanticus</name>
    <name type="common">Tarpon</name>
    <name type="synonym">Clupea gigantea</name>
    <dbReference type="NCBI Taxonomy" id="7932"/>
    <lineage>
        <taxon>Eukaryota</taxon>
        <taxon>Metazoa</taxon>
        <taxon>Chordata</taxon>
        <taxon>Craniata</taxon>
        <taxon>Vertebrata</taxon>
        <taxon>Euteleostomi</taxon>
        <taxon>Actinopterygii</taxon>
        <taxon>Neopterygii</taxon>
        <taxon>Teleostei</taxon>
        <taxon>Elopiformes</taxon>
        <taxon>Megalopidae</taxon>
        <taxon>Megalops</taxon>
    </lineage>
</organism>
<name>A0A9D3QDE6_MEGAT</name>
<evidence type="ECO:0000313" key="7">
    <source>
        <dbReference type="EMBL" id="KAG7488441.1"/>
    </source>
</evidence>
<dbReference type="PANTHER" id="PTHR10903">
    <property type="entry name" value="GTPASE, IMAP FAMILY MEMBER-RELATED"/>
    <property type="match status" value="1"/>
</dbReference>
<protein>
    <recommendedName>
        <fullName evidence="6">AIG1-type G domain-containing protein</fullName>
    </recommendedName>
</protein>
<evidence type="ECO:0000256" key="1">
    <source>
        <dbReference type="ARBA" id="ARBA00008535"/>
    </source>
</evidence>
<feature type="coiled-coil region" evidence="4">
    <location>
        <begin position="326"/>
        <end position="353"/>
    </location>
</feature>
<feature type="coiled-coil region" evidence="4">
    <location>
        <begin position="88"/>
        <end position="118"/>
    </location>
</feature>
<evidence type="ECO:0000256" key="4">
    <source>
        <dbReference type="SAM" id="Coils"/>
    </source>
</evidence>
<evidence type="ECO:0000256" key="5">
    <source>
        <dbReference type="SAM" id="MobiDB-lite"/>
    </source>
</evidence>
<dbReference type="EMBL" id="JAFDVH010000002">
    <property type="protein sequence ID" value="KAG7488441.1"/>
    <property type="molecule type" value="Genomic_DNA"/>
</dbReference>
<dbReference type="InterPro" id="IPR045058">
    <property type="entry name" value="GIMA/IAN/Toc"/>
</dbReference>
<feature type="region of interest" description="Disordered" evidence="5">
    <location>
        <begin position="667"/>
        <end position="716"/>
    </location>
</feature>
<dbReference type="AlphaFoldDB" id="A0A9D3QDE6"/>
<dbReference type="OrthoDB" id="9982588at2759"/>
<comment type="similarity">
    <text evidence="1">Belongs to the TRAFAC class TrmE-Era-EngA-EngB-Septin-like GTPase superfamily. AIG1/Toc34/Toc159-like paraseptin GTPase family. IAN subfamily.</text>
</comment>
<dbReference type="FunFam" id="3.40.50.300:FF:001809">
    <property type="entry name" value="Si:ch1073-365p7.2"/>
    <property type="match status" value="2"/>
</dbReference>
<proteinExistence type="inferred from homology"/>